<protein>
    <submittedName>
        <fullName evidence="2">Uncharacterized protein</fullName>
    </submittedName>
</protein>
<proteinExistence type="predicted"/>
<organism evidence="2 3">
    <name type="scientific">Rhizopogon vinicolor AM-OR11-026</name>
    <dbReference type="NCBI Taxonomy" id="1314800"/>
    <lineage>
        <taxon>Eukaryota</taxon>
        <taxon>Fungi</taxon>
        <taxon>Dikarya</taxon>
        <taxon>Basidiomycota</taxon>
        <taxon>Agaricomycotina</taxon>
        <taxon>Agaricomycetes</taxon>
        <taxon>Agaricomycetidae</taxon>
        <taxon>Boletales</taxon>
        <taxon>Suillineae</taxon>
        <taxon>Rhizopogonaceae</taxon>
        <taxon>Rhizopogon</taxon>
    </lineage>
</organism>
<dbReference type="InParanoid" id="A0A1B7N126"/>
<evidence type="ECO:0000313" key="3">
    <source>
        <dbReference type="Proteomes" id="UP000092154"/>
    </source>
</evidence>
<dbReference type="EMBL" id="KV448288">
    <property type="protein sequence ID" value="OAX38569.1"/>
    <property type="molecule type" value="Genomic_DNA"/>
</dbReference>
<reference evidence="2 3" key="1">
    <citation type="submission" date="2016-06" db="EMBL/GenBank/DDBJ databases">
        <title>Comparative genomics of the ectomycorrhizal sister species Rhizopogon vinicolor and Rhizopogon vesiculosus (Basidiomycota: Boletales) reveals a divergence of the mating type B locus.</title>
        <authorList>
            <consortium name="DOE Joint Genome Institute"/>
            <person name="Mujic A.B."/>
            <person name="Kuo A."/>
            <person name="Tritt A."/>
            <person name="Lipzen A."/>
            <person name="Chen C."/>
            <person name="Johnson J."/>
            <person name="Sharma A."/>
            <person name="Barry K."/>
            <person name="Grigoriev I.V."/>
            <person name="Spatafora J.W."/>
        </authorList>
    </citation>
    <scope>NUCLEOTIDE SEQUENCE [LARGE SCALE GENOMIC DNA]</scope>
    <source>
        <strain evidence="2 3">AM-OR11-026</strain>
    </source>
</reference>
<evidence type="ECO:0000256" key="1">
    <source>
        <dbReference type="SAM" id="MobiDB-lite"/>
    </source>
</evidence>
<keyword evidence="3" id="KW-1185">Reference proteome</keyword>
<feature type="region of interest" description="Disordered" evidence="1">
    <location>
        <begin position="176"/>
        <end position="220"/>
    </location>
</feature>
<feature type="compositionally biased region" description="Basic residues" evidence="1">
    <location>
        <begin position="178"/>
        <end position="190"/>
    </location>
</feature>
<dbReference type="AlphaFoldDB" id="A0A1B7N126"/>
<name>A0A1B7N126_9AGAM</name>
<feature type="compositionally biased region" description="Basic and acidic residues" evidence="1">
    <location>
        <begin position="198"/>
        <end position="220"/>
    </location>
</feature>
<gene>
    <name evidence="2" type="ORF">K503DRAFT_151373</name>
</gene>
<sequence length="261" mass="29853">MNSWKKCADRRNLSIQVVNSLISIQKLMDTNPPIGIEGTAVFLRLTWSPNEGMYINARVILQQQCASLHIPLLPLKARHRRVLTQELNLNMLCADSSLRTERKQNFTYRCVLAQRMKSSAPAGAASSLATCFRLEFEVEIIVVVSHWYQWYVGSTCVLIRRSMLQVSTDGTCWDTGRVHRSRSRRRRPARRAPSNRGLDVECGKDGEGHEAEKSHSRKGKAEDKYMHFHASSAYILYDRNQIIPSHANWFHGSRAWALIIC</sequence>
<dbReference type="Proteomes" id="UP000092154">
    <property type="component" value="Unassembled WGS sequence"/>
</dbReference>
<accession>A0A1B7N126</accession>
<evidence type="ECO:0000313" key="2">
    <source>
        <dbReference type="EMBL" id="OAX38569.1"/>
    </source>
</evidence>